<dbReference type="GO" id="GO:0005789">
    <property type="term" value="C:endoplasmic reticulum membrane"/>
    <property type="evidence" value="ECO:0007669"/>
    <property type="project" value="UniProtKB-SubCell"/>
</dbReference>
<dbReference type="InParanoid" id="A0A448YPN8"/>
<keyword evidence="6" id="KW-0443">Lipid metabolism</keyword>
<keyword evidence="11" id="KW-1185">Reference proteome</keyword>
<evidence type="ECO:0000256" key="1">
    <source>
        <dbReference type="ARBA" id="ARBA00004477"/>
    </source>
</evidence>
<dbReference type="GO" id="GO:0140042">
    <property type="term" value="P:lipid droplet formation"/>
    <property type="evidence" value="ECO:0007669"/>
    <property type="project" value="UniProtKB-UniRule"/>
</dbReference>
<keyword evidence="8" id="KW-0444">Lipid biosynthesis</keyword>
<evidence type="ECO:0000256" key="7">
    <source>
        <dbReference type="ARBA" id="ARBA00023136"/>
    </source>
</evidence>
<comment type="catalytic activity">
    <reaction evidence="8">
        <text>hexadecanoyl-CoA + H2O = S-hexadecanoyl-4'-phosphopantetheine + adenosine 3',5'-bisphosphate + 2 H(+)</text>
        <dbReference type="Rhea" id="RHEA:50032"/>
        <dbReference type="ChEBI" id="CHEBI:15377"/>
        <dbReference type="ChEBI" id="CHEBI:15378"/>
        <dbReference type="ChEBI" id="CHEBI:57379"/>
        <dbReference type="ChEBI" id="CHEBI:58343"/>
        <dbReference type="ChEBI" id="CHEBI:132018"/>
    </reaction>
</comment>
<evidence type="ECO:0000313" key="11">
    <source>
        <dbReference type="Proteomes" id="UP000290900"/>
    </source>
</evidence>
<evidence type="ECO:0000256" key="8">
    <source>
        <dbReference type="HAMAP-Rule" id="MF_03231"/>
    </source>
</evidence>
<feature type="active site" evidence="8">
    <location>
        <position position="281"/>
    </location>
</feature>
<evidence type="ECO:0000256" key="2">
    <source>
        <dbReference type="ARBA" id="ARBA00022692"/>
    </source>
</evidence>
<comment type="catalytic activity">
    <reaction evidence="8">
        <text>(5Z,8Z,11Z,14Z)-eicosatetraenoyl-CoA + H2O = S-(5Z,8Z,11Z,14Z-eicosatetraenoyl)-4'-phosphopantetheine + adenosine 3',5'-bisphosphate + 2 H(+)</text>
        <dbReference type="Rhea" id="RHEA:65568"/>
        <dbReference type="ChEBI" id="CHEBI:15377"/>
        <dbReference type="ChEBI" id="CHEBI:15378"/>
        <dbReference type="ChEBI" id="CHEBI:57368"/>
        <dbReference type="ChEBI" id="CHEBI:58343"/>
        <dbReference type="ChEBI" id="CHEBI:156554"/>
    </reaction>
</comment>
<dbReference type="GO" id="GO:0010945">
    <property type="term" value="F:coenzyme A diphosphatase activity"/>
    <property type="evidence" value="ECO:0007669"/>
    <property type="project" value="InterPro"/>
</dbReference>
<protein>
    <recommendedName>
        <fullName evidence="8">Acyl-coenzyme A diphosphatase SCS3</fullName>
        <ecNumber evidence="8">3.6.1.-</ecNumber>
    </recommendedName>
    <alternativeName>
        <fullName evidence="8">FIT family protein SCS3</fullName>
    </alternativeName>
</protein>
<feature type="transmembrane region" description="Helical" evidence="9">
    <location>
        <begin position="259"/>
        <end position="280"/>
    </location>
</feature>
<feature type="transmembrane region" description="Helical" evidence="9">
    <location>
        <begin position="81"/>
        <end position="98"/>
    </location>
</feature>
<proteinExistence type="inferred from homology"/>
<dbReference type="EMBL" id="CAACVR010000033">
    <property type="protein sequence ID" value="VEU22894.1"/>
    <property type="molecule type" value="Genomic_DNA"/>
</dbReference>
<feature type="transmembrane region" description="Helical" evidence="9">
    <location>
        <begin position="37"/>
        <end position="56"/>
    </location>
</feature>
<comment type="catalytic activity">
    <reaction evidence="8">
        <text>an acyl-CoA + H2O = an acyl-4'-phosphopantetheine + adenosine 3',5'-bisphosphate + 2 H(+)</text>
        <dbReference type="Rhea" id="RHEA:50044"/>
        <dbReference type="ChEBI" id="CHEBI:15377"/>
        <dbReference type="ChEBI" id="CHEBI:15378"/>
        <dbReference type="ChEBI" id="CHEBI:58342"/>
        <dbReference type="ChEBI" id="CHEBI:58343"/>
        <dbReference type="ChEBI" id="CHEBI:132023"/>
    </reaction>
</comment>
<comment type="catalytic activity">
    <reaction evidence="8">
        <text>(9Z)-octadecenoyl-CoA + H2O = S-(9Z-octadecenoyl)-4'-phosphopantetheine + adenosine 3',5'-bisphosphate + 2 H(+)</text>
        <dbReference type="Rhea" id="RHEA:65564"/>
        <dbReference type="ChEBI" id="CHEBI:15377"/>
        <dbReference type="ChEBI" id="CHEBI:15378"/>
        <dbReference type="ChEBI" id="CHEBI:57387"/>
        <dbReference type="ChEBI" id="CHEBI:58343"/>
        <dbReference type="ChEBI" id="CHEBI:156553"/>
    </reaction>
</comment>
<comment type="subcellular location">
    <subcellularLocation>
        <location evidence="1 8">Endoplasmic reticulum membrane</location>
        <topology evidence="1 8">Multi-pass membrane protein</topology>
    </subcellularLocation>
</comment>
<comment type="function">
    <text evidence="8">Fatty acyl-coenzyme A (CoA) diphosphatase that hydrolyzes fatty acyl-CoA to yield acyl-4'-phosphopantetheine and adenosine 3',5'-bisphosphate. Preferentially hydrolyzes unsaturated long-chain acyl-CoA substrates in the endoplasmic reticulum (ER) lumen. This catalytic activity is required for maintaining ER structure and for lipid droplets (LDs) biogenesis, which are lipid storage organelles involved in maintaining lipid and energy homeostasis. May directly bind to diacylglycerol (DAGs) and triacylglycerol, which is also important for LD biogenesis. May support directional budding of nacent LDs from the ER into the cytosol by reducing DAG levels at sites of LD formation. May play a role in the regulation of cell morphology and cytoskeletal organization. Involved in phospholipid biosynthesis.</text>
</comment>
<evidence type="ECO:0000256" key="9">
    <source>
        <dbReference type="SAM" id="Phobius"/>
    </source>
</evidence>
<comment type="similarity">
    <text evidence="8">Belongs to the FIT family. Fungal FIT2B/SCS3 subfamily.</text>
</comment>
<dbReference type="PANTHER" id="PTHR23129">
    <property type="entry name" value="ACYL-COENZYME A DIPHOSPHATASE FITM2"/>
    <property type="match status" value="1"/>
</dbReference>
<reference evidence="10 11" key="1">
    <citation type="submission" date="2018-12" db="EMBL/GenBank/DDBJ databases">
        <authorList>
            <person name="Tiukova I."/>
            <person name="Dainat J."/>
        </authorList>
    </citation>
    <scope>NUCLEOTIDE SEQUENCE [LARGE SCALE GENOMIC DNA]</scope>
</reference>
<keyword evidence="5 8" id="KW-1133">Transmembrane helix</keyword>
<dbReference type="HAMAP" id="MF_03231">
    <property type="entry name" value="SCS3"/>
    <property type="match status" value="1"/>
</dbReference>
<feature type="transmembrane region" description="Helical" evidence="9">
    <location>
        <begin position="203"/>
        <end position="223"/>
    </location>
</feature>
<evidence type="ECO:0000313" key="10">
    <source>
        <dbReference type="EMBL" id="VEU22894.1"/>
    </source>
</evidence>
<dbReference type="InterPro" id="IPR046400">
    <property type="entry name" value="SCS3"/>
</dbReference>
<dbReference type="PANTHER" id="PTHR23129:SF0">
    <property type="entry name" value="ACYL-COENZYME A DIPHOSPHATASE FITM2"/>
    <property type="match status" value="1"/>
</dbReference>
<dbReference type="OrthoDB" id="5579088at2759"/>
<accession>A0A448YPN8</accession>
<evidence type="ECO:0000256" key="6">
    <source>
        <dbReference type="ARBA" id="ARBA00023098"/>
    </source>
</evidence>
<dbReference type="Pfam" id="PF10261">
    <property type="entry name" value="FIT"/>
    <property type="match status" value="1"/>
</dbReference>
<name>A0A448YPN8_BRENA</name>
<feature type="active site" evidence="8">
    <location>
        <position position="202"/>
    </location>
</feature>
<keyword evidence="2 8" id="KW-0812">Transmembrane</keyword>
<dbReference type="Proteomes" id="UP000290900">
    <property type="component" value="Unassembled WGS sequence"/>
</dbReference>
<keyword evidence="4 8" id="KW-0256">Endoplasmic reticulum</keyword>
<keyword evidence="3 8" id="KW-0378">Hydrolase</keyword>
<feature type="transmembrane region" description="Helical" evidence="9">
    <location>
        <begin position="119"/>
        <end position="139"/>
    </location>
</feature>
<dbReference type="GO" id="GO:0008654">
    <property type="term" value="P:phospholipid biosynthetic process"/>
    <property type="evidence" value="ECO:0007669"/>
    <property type="project" value="UniProtKB-KW"/>
</dbReference>
<evidence type="ECO:0000256" key="3">
    <source>
        <dbReference type="ARBA" id="ARBA00022801"/>
    </source>
</evidence>
<keyword evidence="8" id="KW-1208">Phospholipid metabolism</keyword>
<dbReference type="FunCoup" id="A0A448YPN8">
    <property type="interactions" value="100"/>
</dbReference>
<dbReference type="InterPro" id="IPR019388">
    <property type="entry name" value="FIT"/>
</dbReference>
<evidence type="ECO:0000256" key="4">
    <source>
        <dbReference type="ARBA" id="ARBA00022824"/>
    </source>
</evidence>
<dbReference type="AlphaFoldDB" id="A0A448YPN8"/>
<sequence>MPHHISPTSSKVGDHLDYLNRKLDQLSSLTRIDKLQIVVMASYPVTLLLGQLISLLSPEETASNYFTTKRNVFNVVFVKKGWLWTSIFYFIMLVNVYESQRNTDQVVFRRKLFNSVKKYVIVTACWYFYSQWFFGVPIMDKIFLLTGGSCNNIPEEWLDNELLKDVQISSSPSSTYYSTCLSSKQCRSIKGRWDGGHDPSGHVFLLTLSSSFLLSELFTFYTTADLVERYRMMVNHVRVRYRQGNYLDIVKHLVMSNGYLLLIGIVGLWYWMLLMTSIYFHSVSEKVVGLMFSYATTVLSSY</sequence>
<evidence type="ECO:0000256" key="5">
    <source>
        <dbReference type="ARBA" id="ARBA00022989"/>
    </source>
</evidence>
<keyword evidence="7 8" id="KW-0472">Membrane</keyword>
<organism evidence="10 11">
    <name type="scientific">Brettanomyces naardenensis</name>
    <name type="common">Yeast</name>
    <dbReference type="NCBI Taxonomy" id="13370"/>
    <lineage>
        <taxon>Eukaryota</taxon>
        <taxon>Fungi</taxon>
        <taxon>Dikarya</taxon>
        <taxon>Ascomycota</taxon>
        <taxon>Saccharomycotina</taxon>
        <taxon>Pichiomycetes</taxon>
        <taxon>Pichiales</taxon>
        <taxon>Pichiaceae</taxon>
        <taxon>Brettanomyces</taxon>
    </lineage>
</organism>
<gene>
    <name evidence="8" type="primary">SCS3</name>
    <name evidence="8" type="synonym">FIT2B</name>
    <name evidence="10" type="ORF">BRENAR_LOCUS3625</name>
</gene>
<dbReference type="EC" id="3.6.1.-" evidence="8"/>
<dbReference type="STRING" id="13370.A0A448YPN8"/>
<keyword evidence="8" id="KW-0594">Phospholipid biosynthesis</keyword>